<dbReference type="CDD" id="cd08308">
    <property type="entry name" value="Death_Tube"/>
    <property type="match status" value="1"/>
</dbReference>
<reference evidence="2 3" key="1">
    <citation type="submission" date="2015-07" db="EMBL/GenBank/DDBJ databases">
        <title>The genome of Eufriesea mexicana.</title>
        <authorList>
            <person name="Pan H."/>
            <person name="Kapheim K."/>
        </authorList>
    </citation>
    <scope>NUCLEOTIDE SEQUENCE [LARGE SCALE GENOMIC DNA]</scope>
    <source>
        <strain evidence="2">0111107269</strain>
        <tissue evidence="2">Whole body</tissue>
    </source>
</reference>
<evidence type="ECO:0000313" key="2">
    <source>
        <dbReference type="EMBL" id="OAD52968.1"/>
    </source>
</evidence>
<dbReference type="Proteomes" id="UP000250275">
    <property type="component" value="Unassembled WGS sequence"/>
</dbReference>
<keyword evidence="3" id="KW-1185">Reference proteome</keyword>
<dbReference type="InterPro" id="IPR029397">
    <property type="entry name" value="Tube_Death"/>
</dbReference>
<protein>
    <submittedName>
        <fullName evidence="2">Protein Tube</fullName>
    </submittedName>
</protein>
<dbReference type="OrthoDB" id="4062651at2759"/>
<dbReference type="EMBL" id="KQ769179">
    <property type="protein sequence ID" value="OAD52968.1"/>
    <property type="molecule type" value="Genomic_DNA"/>
</dbReference>
<evidence type="ECO:0000313" key="3">
    <source>
        <dbReference type="Proteomes" id="UP000250275"/>
    </source>
</evidence>
<dbReference type="AlphaFoldDB" id="A0A310S8L0"/>
<name>A0A310S8L0_9HYME</name>
<gene>
    <name evidence="2" type="ORF">WN48_11215</name>
</gene>
<dbReference type="SUPFAM" id="SSF47986">
    <property type="entry name" value="DEATH domain"/>
    <property type="match status" value="1"/>
</dbReference>
<dbReference type="InterPro" id="IPR011029">
    <property type="entry name" value="DEATH-like_dom_sf"/>
</dbReference>
<dbReference type="Gene3D" id="1.10.533.10">
    <property type="entry name" value="Death Domain, Fas"/>
    <property type="match status" value="1"/>
</dbReference>
<sequence length="359" mass="40936">MSQNSVCLNTELRKLRPAELYKLGQILNVSDSWKKLMAIVPKENVSNIPKFNTEHFSMIEQAVQQQRNAAEIFLSEWGTMGKNRPTLGILLNLLVKAELFRAADYVAGEILNVELPKRPKRGPAAPIDISENVIRKLLEVRQEHENFNFSESLIFELPLEVDDNKTINSNPMNHVINNSSLERNMQSTKLISSKGKHNEKLVENNDRTLNPKMSDLMKFSSEQDIEECKKQEQIFGQQEILSNELPVFLNEFGQTTRQAELNQEILSEELPIFLNNSAIMLNKTLSDYEINNSLHLSNLNINENEITSTELPQCVVELYINNVSNLNNTGDVENNENVVQNAVNSEELPITVLEYNKDL</sequence>
<organism evidence="2 3">
    <name type="scientific">Eufriesea mexicana</name>
    <dbReference type="NCBI Taxonomy" id="516756"/>
    <lineage>
        <taxon>Eukaryota</taxon>
        <taxon>Metazoa</taxon>
        <taxon>Ecdysozoa</taxon>
        <taxon>Arthropoda</taxon>
        <taxon>Hexapoda</taxon>
        <taxon>Insecta</taxon>
        <taxon>Pterygota</taxon>
        <taxon>Neoptera</taxon>
        <taxon>Endopterygota</taxon>
        <taxon>Hymenoptera</taxon>
        <taxon>Apocrita</taxon>
        <taxon>Aculeata</taxon>
        <taxon>Apoidea</taxon>
        <taxon>Anthophila</taxon>
        <taxon>Apidae</taxon>
        <taxon>Eufriesea</taxon>
    </lineage>
</organism>
<evidence type="ECO:0000259" key="1">
    <source>
        <dbReference type="Pfam" id="PF14786"/>
    </source>
</evidence>
<dbReference type="Pfam" id="PF14786">
    <property type="entry name" value="Death_2"/>
    <property type="match status" value="1"/>
</dbReference>
<proteinExistence type="predicted"/>
<accession>A0A310S8L0</accession>
<feature type="domain" description="Tube Death" evidence="1">
    <location>
        <begin position="9"/>
        <end position="129"/>
    </location>
</feature>